<dbReference type="SUPFAM" id="SSF88659">
    <property type="entry name" value="Sigma3 and sigma4 domains of RNA polymerase sigma factors"/>
    <property type="match status" value="1"/>
</dbReference>
<keyword evidence="2" id="KW-1185">Reference proteome</keyword>
<sequence>MRKSIKEEELEQKQNEFCDGDNEAFAFLFELWKTELFFYTFHYLKNDKETEDVLYDCFEKILMTKVDYRVEKFITEGLKLKPFLKVVLKNKALDLIKTKKNRSRITKNITSLINRVSYNGSLVQENEDFLFQLVKHLKKRDKEMLLLHLQGYSIEEIGYHFFLTKKTVSNILTNCKNDLRRQWKKSNEI</sequence>
<dbReference type="InterPro" id="IPR013324">
    <property type="entry name" value="RNA_pol_sigma_r3/r4-like"/>
</dbReference>
<proteinExistence type="predicted"/>
<dbReference type="InterPro" id="IPR013325">
    <property type="entry name" value="RNA_pol_sigma_r2"/>
</dbReference>
<dbReference type="InterPro" id="IPR036388">
    <property type="entry name" value="WH-like_DNA-bd_sf"/>
</dbReference>
<evidence type="ECO:0000313" key="1">
    <source>
        <dbReference type="EMBL" id="GGE15757.1"/>
    </source>
</evidence>
<dbReference type="SUPFAM" id="SSF88946">
    <property type="entry name" value="Sigma2 domain of RNA polymerase sigma factors"/>
    <property type="match status" value="1"/>
</dbReference>
<dbReference type="NCBIfam" id="TIGR02937">
    <property type="entry name" value="sigma70-ECF"/>
    <property type="match status" value="1"/>
</dbReference>
<reference evidence="1 2" key="1">
    <citation type="journal article" date="2014" name="Int. J. Syst. Evol. Microbiol.">
        <title>Complete genome sequence of Corynebacterium casei LMG S-19264T (=DSM 44701T), isolated from a smear-ripened cheese.</title>
        <authorList>
            <consortium name="US DOE Joint Genome Institute (JGI-PGF)"/>
            <person name="Walter F."/>
            <person name="Albersmeier A."/>
            <person name="Kalinowski J."/>
            <person name="Ruckert C."/>
        </authorList>
    </citation>
    <scope>NUCLEOTIDE SEQUENCE [LARGE SCALE GENOMIC DNA]</scope>
    <source>
        <strain evidence="1 2">CGMCC 1.12925</strain>
    </source>
</reference>
<comment type="caution">
    <text evidence="1">The sequence shown here is derived from an EMBL/GenBank/DDBJ whole genome shotgun (WGS) entry which is preliminary data.</text>
</comment>
<dbReference type="EMBL" id="BMGL01000008">
    <property type="protein sequence ID" value="GGE15757.1"/>
    <property type="molecule type" value="Genomic_DNA"/>
</dbReference>
<protein>
    <recommendedName>
        <fullName evidence="3">RNA polymerase sigma factor, sigma-70 family</fullName>
    </recommendedName>
</protein>
<dbReference type="GO" id="GO:0006352">
    <property type="term" value="P:DNA-templated transcription initiation"/>
    <property type="evidence" value="ECO:0007669"/>
    <property type="project" value="InterPro"/>
</dbReference>
<dbReference type="AlphaFoldDB" id="A0A917EAS0"/>
<dbReference type="InterPro" id="IPR014284">
    <property type="entry name" value="RNA_pol_sigma-70_dom"/>
</dbReference>
<organism evidence="1 2">
    <name type="scientific">Psychroflexus salis</name>
    <dbReference type="NCBI Taxonomy" id="1526574"/>
    <lineage>
        <taxon>Bacteria</taxon>
        <taxon>Pseudomonadati</taxon>
        <taxon>Bacteroidota</taxon>
        <taxon>Flavobacteriia</taxon>
        <taxon>Flavobacteriales</taxon>
        <taxon>Flavobacteriaceae</taxon>
        <taxon>Psychroflexus</taxon>
    </lineage>
</organism>
<dbReference type="Gene3D" id="1.10.10.10">
    <property type="entry name" value="Winged helix-like DNA-binding domain superfamily/Winged helix DNA-binding domain"/>
    <property type="match status" value="1"/>
</dbReference>
<dbReference type="GO" id="GO:0003700">
    <property type="term" value="F:DNA-binding transcription factor activity"/>
    <property type="evidence" value="ECO:0007669"/>
    <property type="project" value="InterPro"/>
</dbReference>
<name>A0A917EAS0_9FLAO</name>
<evidence type="ECO:0000313" key="2">
    <source>
        <dbReference type="Proteomes" id="UP000599688"/>
    </source>
</evidence>
<dbReference type="Gene3D" id="1.10.1740.10">
    <property type="match status" value="1"/>
</dbReference>
<dbReference type="RefSeq" id="WP_188406336.1">
    <property type="nucleotide sequence ID" value="NZ_BMGL01000008.1"/>
</dbReference>
<accession>A0A917EAS0</accession>
<dbReference type="Proteomes" id="UP000599688">
    <property type="component" value="Unassembled WGS sequence"/>
</dbReference>
<gene>
    <name evidence="1" type="ORF">GCM10010831_16340</name>
</gene>
<evidence type="ECO:0008006" key="3">
    <source>
        <dbReference type="Google" id="ProtNLM"/>
    </source>
</evidence>